<dbReference type="Proteomes" id="UP000267096">
    <property type="component" value="Unassembled WGS sequence"/>
</dbReference>
<keyword evidence="2" id="KW-1185">Reference proteome</keyword>
<protein>
    <submittedName>
        <fullName evidence="3">Secreted protein</fullName>
    </submittedName>
</protein>
<dbReference type="WBParaSite" id="ASIM_0001524201-mRNA-1">
    <property type="protein sequence ID" value="ASIM_0001524201-mRNA-1"/>
    <property type="gene ID" value="ASIM_0001524201"/>
</dbReference>
<reference evidence="3" key="1">
    <citation type="submission" date="2017-02" db="UniProtKB">
        <authorList>
            <consortium name="WormBaseParasite"/>
        </authorList>
    </citation>
    <scope>IDENTIFICATION</scope>
</reference>
<reference evidence="1 2" key="2">
    <citation type="submission" date="2018-11" db="EMBL/GenBank/DDBJ databases">
        <authorList>
            <consortium name="Pathogen Informatics"/>
        </authorList>
    </citation>
    <scope>NUCLEOTIDE SEQUENCE [LARGE SCALE GENOMIC DNA]</scope>
</reference>
<evidence type="ECO:0000313" key="1">
    <source>
        <dbReference type="EMBL" id="VDK53000.1"/>
    </source>
</evidence>
<evidence type="ECO:0000313" key="2">
    <source>
        <dbReference type="Proteomes" id="UP000267096"/>
    </source>
</evidence>
<proteinExistence type="predicted"/>
<evidence type="ECO:0000313" key="3">
    <source>
        <dbReference type="WBParaSite" id="ASIM_0001524201-mRNA-1"/>
    </source>
</evidence>
<sequence>MDGRRMGRAMRKEGGTLFVLLLLMMIWMFVCKDAVFRGAGGGCSEERDLERKTRRRVGNGQVVWLGFVAFRSSYFCLLCHRRHHCHDHAGWHDGTSMDRPQERGSDHVASNVLHISFVQ</sequence>
<name>A0A0M3K2S7_ANISI</name>
<dbReference type="EMBL" id="UYRR01031860">
    <property type="protein sequence ID" value="VDK53000.1"/>
    <property type="molecule type" value="Genomic_DNA"/>
</dbReference>
<gene>
    <name evidence="1" type="ORF">ASIM_LOCUS14652</name>
</gene>
<dbReference type="AlphaFoldDB" id="A0A0M3K2S7"/>
<organism evidence="3">
    <name type="scientific">Anisakis simplex</name>
    <name type="common">Herring worm</name>
    <dbReference type="NCBI Taxonomy" id="6269"/>
    <lineage>
        <taxon>Eukaryota</taxon>
        <taxon>Metazoa</taxon>
        <taxon>Ecdysozoa</taxon>
        <taxon>Nematoda</taxon>
        <taxon>Chromadorea</taxon>
        <taxon>Rhabditida</taxon>
        <taxon>Spirurina</taxon>
        <taxon>Ascaridomorpha</taxon>
        <taxon>Ascaridoidea</taxon>
        <taxon>Anisakidae</taxon>
        <taxon>Anisakis</taxon>
        <taxon>Anisakis simplex complex</taxon>
    </lineage>
</organism>
<accession>A0A0M3K2S7</accession>